<sequence>MRTLDQDEKDFLTVIINYYKNGQFTNLASIVDRHLQDIDICLDYKNKTAEVKFDYTKFITNTNLLYKVQEISLILMKYVRLLQYLQGQDYLYLYQVAQTSTTNRYGQLISGNQSISYKIQDPHISSLLVDYSFRDIVLDQPLIDFVNAGYRSLEQVRHEQNVEIAQNSLFKANISIIVALFIGAISIGISWYFAQNQGTTAIDESQFQSIRKKLDESNVNLTKLADEISKQKLPDTVKTIIMTPVRIKK</sequence>
<gene>
    <name evidence="2" type="ORF">FHS90_004622</name>
</gene>
<dbReference type="RefSeq" id="WP_182514604.1">
    <property type="nucleotide sequence ID" value="NZ_JACJIQ010000035.1"/>
</dbReference>
<evidence type="ECO:0000313" key="3">
    <source>
        <dbReference type="Proteomes" id="UP000563094"/>
    </source>
</evidence>
<comment type="caution">
    <text evidence="2">The sequence shown here is derived from an EMBL/GenBank/DDBJ whole genome shotgun (WGS) entry which is preliminary data.</text>
</comment>
<evidence type="ECO:0000313" key="2">
    <source>
        <dbReference type="EMBL" id="MBA9079881.1"/>
    </source>
</evidence>
<organism evidence="2 3">
    <name type="scientific">Rufibacter quisquiliarum</name>
    <dbReference type="NCBI Taxonomy" id="1549639"/>
    <lineage>
        <taxon>Bacteria</taxon>
        <taxon>Pseudomonadati</taxon>
        <taxon>Bacteroidota</taxon>
        <taxon>Cytophagia</taxon>
        <taxon>Cytophagales</taxon>
        <taxon>Hymenobacteraceae</taxon>
        <taxon>Rufibacter</taxon>
    </lineage>
</organism>
<proteinExistence type="predicted"/>
<keyword evidence="1" id="KW-0812">Transmembrane</keyword>
<keyword evidence="1" id="KW-0472">Membrane</keyword>
<dbReference type="Proteomes" id="UP000563094">
    <property type="component" value="Unassembled WGS sequence"/>
</dbReference>
<keyword evidence="3" id="KW-1185">Reference proteome</keyword>
<keyword evidence="1" id="KW-1133">Transmembrane helix</keyword>
<dbReference type="AlphaFoldDB" id="A0A839H1X1"/>
<reference evidence="2 3" key="1">
    <citation type="submission" date="2020-08" db="EMBL/GenBank/DDBJ databases">
        <title>Genomic Encyclopedia of Type Strains, Phase IV (KMG-IV): sequencing the most valuable type-strain genomes for metagenomic binning, comparative biology and taxonomic classification.</title>
        <authorList>
            <person name="Goeker M."/>
        </authorList>
    </citation>
    <scope>NUCLEOTIDE SEQUENCE [LARGE SCALE GENOMIC DNA]</scope>
    <source>
        <strain evidence="2 3">DSM 29854</strain>
    </source>
</reference>
<evidence type="ECO:0000256" key="1">
    <source>
        <dbReference type="SAM" id="Phobius"/>
    </source>
</evidence>
<feature type="transmembrane region" description="Helical" evidence="1">
    <location>
        <begin position="174"/>
        <end position="194"/>
    </location>
</feature>
<dbReference type="EMBL" id="JACJIQ010000035">
    <property type="protein sequence ID" value="MBA9079881.1"/>
    <property type="molecule type" value="Genomic_DNA"/>
</dbReference>
<protein>
    <submittedName>
        <fullName evidence="2">Uncharacterized protein</fullName>
    </submittedName>
</protein>
<accession>A0A839H1X1</accession>
<name>A0A839H1X1_9BACT</name>